<dbReference type="AlphaFoldDB" id="A0A0F9BHA3"/>
<comment type="caution">
    <text evidence="1">The sequence shown here is derived from an EMBL/GenBank/DDBJ whole genome shotgun (WGS) entry which is preliminary data.</text>
</comment>
<gene>
    <name evidence="1" type="ORF">LCGC14_2727470</name>
</gene>
<proteinExistence type="predicted"/>
<protein>
    <submittedName>
        <fullName evidence="1">Uncharacterized protein</fullName>
    </submittedName>
</protein>
<accession>A0A0F9BHA3</accession>
<sequence length="87" mass="10525">MVKKQNIVMKCYLCNNEEHSQVKGTVRDNPDLKFLRCNKCGLIFLNSRDHVDNKFYEGFSLEDSNPYKKKETEHYKDAERRYLYFYS</sequence>
<reference evidence="1" key="1">
    <citation type="journal article" date="2015" name="Nature">
        <title>Complex archaea that bridge the gap between prokaryotes and eukaryotes.</title>
        <authorList>
            <person name="Spang A."/>
            <person name="Saw J.H."/>
            <person name="Jorgensen S.L."/>
            <person name="Zaremba-Niedzwiedzka K."/>
            <person name="Martijn J."/>
            <person name="Lind A.E."/>
            <person name="van Eijk R."/>
            <person name="Schleper C."/>
            <person name="Guy L."/>
            <person name="Ettema T.J."/>
        </authorList>
    </citation>
    <scope>NUCLEOTIDE SEQUENCE</scope>
</reference>
<evidence type="ECO:0000313" key="1">
    <source>
        <dbReference type="EMBL" id="KKK89999.1"/>
    </source>
</evidence>
<organism evidence="1">
    <name type="scientific">marine sediment metagenome</name>
    <dbReference type="NCBI Taxonomy" id="412755"/>
    <lineage>
        <taxon>unclassified sequences</taxon>
        <taxon>metagenomes</taxon>
        <taxon>ecological metagenomes</taxon>
    </lineage>
</organism>
<name>A0A0F9BHA3_9ZZZZ</name>
<feature type="non-terminal residue" evidence="1">
    <location>
        <position position="87"/>
    </location>
</feature>
<dbReference type="EMBL" id="LAZR01049289">
    <property type="protein sequence ID" value="KKK89999.1"/>
    <property type="molecule type" value="Genomic_DNA"/>
</dbReference>